<dbReference type="EMBL" id="CAJPVJ010000825">
    <property type="protein sequence ID" value="CAG2163486.1"/>
    <property type="molecule type" value="Genomic_DNA"/>
</dbReference>
<dbReference type="GO" id="GO:0005654">
    <property type="term" value="C:nucleoplasm"/>
    <property type="evidence" value="ECO:0007669"/>
    <property type="project" value="UniProtKB-SubCell"/>
</dbReference>
<reference evidence="7" key="1">
    <citation type="submission" date="2020-11" db="EMBL/GenBank/DDBJ databases">
        <authorList>
            <person name="Tran Van P."/>
        </authorList>
    </citation>
    <scope>NUCLEOTIDE SEQUENCE</scope>
</reference>
<evidence type="ECO:0000256" key="4">
    <source>
        <dbReference type="ARBA" id="ARBA00023242"/>
    </source>
</evidence>
<evidence type="ECO:0000256" key="6">
    <source>
        <dbReference type="SAM" id="MobiDB-lite"/>
    </source>
</evidence>
<feature type="compositionally biased region" description="Acidic residues" evidence="6">
    <location>
        <begin position="274"/>
        <end position="290"/>
    </location>
</feature>
<dbReference type="PANTHER" id="PTHR14211:SF7">
    <property type="entry name" value="RIBOSOME BIOGENESIS PROTEIN NOP53"/>
    <property type="match status" value="1"/>
</dbReference>
<evidence type="ECO:0000313" key="7">
    <source>
        <dbReference type="EMBL" id="CAD7641359.1"/>
    </source>
</evidence>
<dbReference type="GO" id="GO:0008097">
    <property type="term" value="F:5S rRNA binding"/>
    <property type="evidence" value="ECO:0007669"/>
    <property type="project" value="TreeGrafter"/>
</dbReference>
<dbReference type="PIRSF" id="PIRSF017302">
    <property type="entry name" value="Gltscr2"/>
    <property type="match status" value="1"/>
</dbReference>
<comment type="subcellular location">
    <subcellularLocation>
        <location evidence="5">Nucleus</location>
        <location evidence="5">Nucleolus</location>
    </subcellularLocation>
    <subcellularLocation>
        <location evidence="5">Nucleus</location>
        <location evidence="5">Nucleoplasm</location>
    </subcellularLocation>
</comment>
<dbReference type="PANTHER" id="PTHR14211">
    <property type="entry name" value="GLIOMA SUPPRESSOR CANDIDATE REGION GENE 2"/>
    <property type="match status" value="1"/>
</dbReference>
<keyword evidence="8" id="KW-1185">Reference proteome</keyword>
<proteinExistence type="inferred from homology"/>
<evidence type="ECO:0000313" key="8">
    <source>
        <dbReference type="Proteomes" id="UP000728032"/>
    </source>
</evidence>
<keyword evidence="4 5" id="KW-0539">Nucleus</keyword>
<evidence type="ECO:0000256" key="2">
    <source>
        <dbReference type="ARBA" id="ARBA00018339"/>
    </source>
</evidence>
<dbReference type="GO" id="GO:0006364">
    <property type="term" value="P:rRNA processing"/>
    <property type="evidence" value="ECO:0007669"/>
    <property type="project" value="TreeGrafter"/>
</dbReference>
<evidence type="ECO:0000256" key="5">
    <source>
        <dbReference type="PIRNR" id="PIRNR017302"/>
    </source>
</evidence>
<dbReference type="EMBL" id="OC915650">
    <property type="protein sequence ID" value="CAD7641359.1"/>
    <property type="molecule type" value="Genomic_DNA"/>
</dbReference>
<dbReference type="AlphaFoldDB" id="A0A7R9LGT4"/>
<name>A0A7R9LGT4_9ACAR</name>
<gene>
    <name evidence="7" type="ORF">ONB1V03_LOCUS3060</name>
</gene>
<sequence length="445" mass="52346">MMSKPKKAVKVSKNRKKTWRKHCPIDDVEEYLENNRFNERIGGAIADKSDDSLFVVEKTANAELLNEDQPKTRAAKESKLKSIQSDLKYFKLLESQSKAEPIVPRVGPKDKRRTFLNDDKKFAKLWPQKQLQYLRAKQKADEKKAVKSDPKLRFNFSSDLWADAEETDPKDVEIEELIDYQEVLKGSKPPKVPKHRYQKPSLLPSVEPPLSGQSYNPSFEDHQNLLAIAHDIEVKKIREDNHLKRVVEDHYVSRASAPNDQTWAKEMSHGLGLSDDEEDNESEDQMEENEDKTWNQLIRADKKKTRAQRRKELLQKETEKKKRLEKSLKSSANEIFKLKTYKKELNQKEKESSERQKRRSARNLAKLFQPKRMSRYKYEEPDVELHLTHELSGCLRSMKTEGNLLQDRFKSIQRRNIIETRTKQTFKRKYKLKKIIKKSCKDPIV</sequence>
<feature type="region of interest" description="Disordered" evidence="6">
    <location>
        <begin position="268"/>
        <end position="326"/>
    </location>
</feature>
<evidence type="ECO:0000256" key="1">
    <source>
        <dbReference type="ARBA" id="ARBA00008838"/>
    </source>
</evidence>
<feature type="compositionally biased region" description="Basic and acidic residues" evidence="6">
    <location>
        <begin position="310"/>
        <end position="326"/>
    </location>
</feature>
<dbReference type="Proteomes" id="UP000728032">
    <property type="component" value="Unassembled WGS sequence"/>
</dbReference>
<protein>
    <recommendedName>
        <fullName evidence="2 5">Ribosome biogenesis protein NOP53</fullName>
    </recommendedName>
</protein>
<accession>A0A7R9LGT4</accession>
<dbReference type="InterPro" id="IPR011687">
    <property type="entry name" value="Nop53/GLTSCR2"/>
</dbReference>
<dbReference type="OrthoDB" id="5072at2759"/>
<dbReference type="GO" id="GO:0000027">
    <property type="term" value="P:ribosomal large subunit assembly"/>
    <property type="evidence" value="ECO:0007669"/>
    <property type="project" value="UniProtKB-UniRule"/>
</dbReference>
<dbReference type="Pfam" id="PF07767">
    <property type="entry name" value="Nop53"/>
    <property type="match status" value="1"/>
</dbReference>
<dbReference type="GO" id="GO:0005730">
    <property type="term" value="C:nucleolus"/>
    <property type="evidence" value="ECO:0007669"/>
    <property type="project" value="UniProtKB-SubCell"/>
</dbReference>
<keyword evidence="3 5" id="KW-0690">Ribosome biogenesis</keyword>
<organism evidence="7">
    <name type="scientific">Oppiella nova</name>
    <dbReference type="NCBI Taxonomy" id="334625"/>
    <lineage>
        <taxon>Eukaryota</taxon>
        <taxon>Metazoa</taxon>
        <taxon>Ecdysozoa</taxon>
        <taxon>Arthropoda</taxon>
        <taxon>Chelicerata</taxon>
        <taxon>Arachnida</taxon>
        <taxon>Acari</taxon>
        <taxon>Acariformes</taxon>
        <taxon>Sarcoptiformes</taxon>
        <taxon>Oribatida</taxon>
        <taxon>Brachypylina</taxon>
        <taxon>Oppioidea</taxon>
        <taxon>Oppiidae</taxon>
        <taxon>Oppiella</taxon>
    </lineage>
</organism>
<comment type="similarity">
    <text evidence="1 5">Belongs to the NOP53 family.</text>
</comment>
<feature type="region of interest" description="Disordered" evidence="6">
    <location>
        <begin position="188"/>
        <end position="218"/>
    </location>
</feature>
<comment type="function">
    <text evidence="5">May play a role in ribosome biogenesis.</text>
</comment>
<evidence type="ECO:0000256" key="3">
    <source>
        <dbReference type="ARBA" id="ARBA00022517"/>
    </source>
</evidence>
<feature type="compositionally biased region" description="Low complexity" evidence="6">
    <location>
        <begin position="200"/>
        <end position="211"/>
    </location>
</feature>